<dbReference type="AlphaFoldDB" id="A0A9P7KG38"/>
<name>A0A9P7KG38_9AGAR</name>
<organism evidence="2 3">
    <name type="scientific">Sphagnurus paluster</name>
    <dbReference type="NCBI Taxonomy" id="117069"/>
    <lineage>
        <taxon>Eukaryota</taxon>
        <taxon>Fungi</taxon>
        <taxon>Dikarya</taxon>
        <taxon>Basidiomycota</taxon>
        <taxon>Agaricomycotina</taxon>
        <taxon>Agaricomycetes</taxon>
        <taxon>Agaricomycetidae</taxon>
        <taxon>Agaricales</taxon>
        <taxon>Tricholomatineae</taxon>
        <taxon>Lyophyllaceae</taxon>
        <taxon>Sphagnurus</taxon>
    </lineage>
</organism>
<dbReference type="EMBL" id="JABCKI010001461">
    <property type="protein sequence ID" value="KAG5649168.1"/>
    <property type="molecule type" value="Genomic_DNA"/>
</dbReference>
<reference evidence="2" key="1">
    <citation type="submission" date="2021-02" db="EMBL/GenBank/DDBJ databases">
        <authorList>
            <person name="Nieuwenhuis M."/>
            <person name="Van De Peppel L.J.J."/>
        </authorList>
    </citation>
    <scope>NUCLEOTIDE SEQUENCE</scope>
    <source>
        <strain evidence="2">D49</strain>
    </source>
</reference>
<evidence type="ECO:0000256" key="1">
    <source>
        <dbReference type="SAM" id="MobiDB-lite"/>
    </source>
</evidence>
<reference evidence="2" key="2">
    <citation type="submission" date="2021-10" db="EMBL/GenBank/DDBJ databases">
        <title>Phylogenomics reveals ancestral predisposition of the termite-cultivated fungus Termitomyces towards a domesticated lifestyle.</title>
        <authorList>
            <person name="Auxier B."/>
            <person name="Grum-Grzhimaylo A."/>
            <person name="Cardenas M.E."/>
            <person name="Lodge J.D."/>
            <person name="Laessoe T."/>
            <person name="Pedersen O."/>
            <person name="Smith M.E."/>
            <person name="Kuyper T.W."/>
            <person name="Franco-Molano E.A."/>
            <person name="Baroni T.J."/>
            <person name="Aanen D.K."/>
        </authorList>
    </citation>
    <scope>NUCLEOTIDE SEQUENCE</scope>
    <source>
        <strain evidence="2">D49</strain>
    </source>
</reference>
<comment type="caution">
    <text evidence="2">The sequence shown here is derived from an EMBL/GenBank/DDBJ whole genome shotgun (WGS) entry which is preliminary data.</text>
</comment>
<gene>
    <name evidence="2" type="ORF">H0H81_005736</name>
</gene>
<evidence type="ECO:0000313" key="3">
    <source>
        <dbReference type="Proteomes" id="UP000717328"/>
    </source>
</evidence>
<dbReference type="Proteomes" id="UP000717328">
    <property type="component" value="Unassembled WGS sequence"/>
</dbReference>
<sequence>NMRSTHSDPCRNNGLARGLQFDKRDPAIALQATQMMTEGLMEEGKRAQIALRTSETYLERNESSELMSAECPD</sequence>
<evidence type="ECO:0000313" key="2">
    <source>
        <dbReference type="EMBL" id="KAG5649168.1"/>
    </source>
</evidence>
<proteinExistence type="predicted"/>
<keyword evidence="3" id="KW-1185">Reference proteome</keyword>
<protein>
    <submittedName>
        <fullName evidence="2">Uncharacterized protein</fullName>
    </submittedName>
</protein>
<accession>A0A9P7KG38</accession>
<feature type="region of interest" description="Disordered" evidence="1">
    <location>
        <begin position="1"/>
        <end position="23"/>
    </location>
</feature>
<feature type="non-terminal residue" evidence="2">
    <location>
        <position position="1"/>
    </location>
</feature>